<dbReference type="GO" id="GO:0071688">
    <property type="term" value="P:striated muscle myosin thick filament assembly"/>
    <property type="evidence" value="ECO:0007669"/>
    <property type="project" value="EnsemblMetazoa"/>
</dbReference>
<accession>A0A8R1XUF7</accession>
<reference evidence="3" key="1">
    <citation type="submission" date="2013-10" db="EMBL/GenBank/DDBJ databases">
        <title>Genome sequencing of Onchocerca volvulus.</title>
        <authorList>
            <person name="Cotton J."/>
            <person name="Tsai J."/>
            <person name="Stanley E."/>
            <person name="Tracey A."/>
            <person name="Holroyd N."/>
            <person name="Lustigman S."/>
            <person name="Berriman M."/>
        </authorList>
    </citation>
    <scope>NUCLEOTIDE SEQUENCE</scope>
</reference>
<dbReference type="GO" id="GO:0005863">
    <property type="term" value="C:striated muscle myosin thick filament"/>
    <property type="evidence" value="ECO:0007669"/>
    <property type="project" value="EnsemblMetazoa"/>
</dbReference>
<proteinExistence type="predicted"/>
<dbReference type="EMBL" id="CMVM020000122">
    <property type="status" value="NOT_ANNOTATED_CDS"/>
    <property type="molecule type" value="Genomic_DNA"/>
</dbReference>
<evidence type="ECO:0000256" key="1">
    <source>
        <dbReference type="SAM" id="MobiDB-lite"/>
    </source>
</evidence>
<evidence type="ECO:0000313" key="2">
    <source>
        <dbReference type="EnsemblMetazoa" id="OVOC3873.1"/>
    </source>
</evidence>
<dbReference type="GO" id="GO:0040011">
    <property type="term" value="P:locomotion"/>
    <property type="evidence" value="ECO:0007669"/>
    <property type="project" value="EnsemblMetazoa"/>
</dbReference>
<evidence type="ECO:0000313" key="3">
    <source>
        <dbReference type="Proteomes" id="UP000024404"/>
    </source>
</evidence>
<organism evidence="2 3">
    <name type="scientific">Onchocerca volvulus</name>
    <dbReference type="NCBI Taxonomy" id="6282"/>
    <lineage>
        <taxon>Eukaryota</taxon>
        <taxon>Metazoa</taxon>
        <taxon>Ecdysozoa</taxon>
        <taxon>Nematoda</taxon>
        <taxon>Chromadorea</taxon>
        <taxon>Rhabditida</taxon>
        <taxon>Spirurina</taxon>
        <taxon>Spiruromorpha</taxon>
        <taxon>Filarioidea</taxon>
        <taxon>Onchocercidae</taxon>
        <taxon>Onchocerca</taxon>
    </lineage>
</organism>
<feature type="region of interest" description="Disordered" evidence="1">
    <location>
        <begin position="1"/>
        <end position="46"/>
    </location>
</feature>
<sequence length="406" mass="46399">MVPDKMDGNTVHDEIPNLVESPQSDEEDVEAGSSRRSALDSHPTAKSSFSKYDFAAKNLSHLEPTSSSISSTFSSVRYPMHMPSFKRIDLNDLSDALVEERKPAWKLWQDSIKDSYHTVRRNAKKSVEETAFNDSQLVRRREKRSASPFEELSFRSPSLQRPSYHALYPQTTGIYHETGPYAAPAVSSSKGIEARYSKKVSDIEAHLLKTSILPNSMKTITTHDFRNGPAPAPGSASEAFADETDFQTFMPRPYYSRPNRDDPDYFDFDLQYSVDLYKRPEGKYVPRGPQIWEEKLLRESSSKGGAPLSTYMFTKNKVTKEKPIDSEKYMEMLLKGDTDWRTAGTSYLSAALRTPSFWEHRFQSIGREIRESNPISFDSLARNKPIPNRFTEYHDPDYEDLSDFDD</sequence>
<dbReference type="OMA" id="QHSVDLF"/>
<feature type="compositionally biased region" description="Basic and acidic residues" evidence="1">
    <location>
        <begin position="1"/>
        <end position="15"/>
    </location>
</feature>
<dbReference type="EnsemblMetazoa" id="OVOC3873.1">
    <property type="protein sequence ID" value="OVOC3873.1"/>
    <property type="gene ID" value="WBGene00240682"/>
</dbReference>
<dbReference type="GO" id="GO:0031430">
    <property type="term" value="C:M band"/>
    <property type="evidence" value="ECO:0007669"/>
    <property type="project" value="EnsemblMetazoa"/>
</dbReference>
<dbReference type="GO" id="GO:0051493">
    <property type="term" value="P:regulation of cytoskeleton organization"/>
    <property type="evidence" value="ECO:0007669"/>
    <property type="project" value="EnsemblMetazoa"/>
</dbReference>
<name>A0A8R1XUF7_ONCVO</name>
<dbReference type="Proteomes" id="UP000024404">
    <property type="component" value="Unassembled WGS sequence"/>
</dbReference>
<reference evidence="2" key="2">
    <citation type="submission" date="2022-06" db="UniProtKB">
        <authorList>
            <consortium name="EnsemblMetazoa"/>
        </authorList>
    </citation>
    <scope>IDENTIFICATION</scope>
</reference>
<keyword evidence="3" id="KW-1185">Reference proteome</keyword>
<dbReference type="GO" id="GO:0017022">
    <property type="term" value="F:myosin binding"/>
    <property type="evidence" value="ECO:0007669"/>
    <property type="project" value="EnsemblMetazoa"/>
</dbReference>
<protein>
    <submittedName>
        <fullName evidence="2">Uncharacterized protein</fullName>
    </submittedName>
</protein>
<dbReference type="AlphaFoldDB" id="A0A8R1XUF7"/>